<organism evidence="1 2">
    <name type="scientific">Mucuna pruriens</name>
    <name type="common">Velvet bean</name>
    <name type="synonym">Dolichos pruriens</name>
    <dbReference type="NCBI Taxonomy" id="157652"/>
    <lineage>
        <taxon>Eukaryota</taxon>
        <taxon>Viridiplantae</taxon>
        <taxon>Streptophyta</taxon>
        <taxon>Embryophyta</taxon>
        <taxon>Tracheophyta</taxon>
        <taxon>Spermatophyta</taxon>
        <taxon>Magnoliopsida</taxon>
        <taxon>eudicotyledons</taxon>
        <taxon>Gunneridae</taxon>
        <taxon>Pentapetalae</taxon>
        <taxon>rosids</taxon>
        <taxon>fabids</taxon>
        <taxon>Fabales</taxon>
        <taxon>Fabaceae</taxon>
        <taxon>Papilionoideae</taxon>
        <taxon>50 kb inversion clade</taxon>
        <taxon>NPAAA clade</taxon>
        <taxon>indigoferoid/millettioid clade</taxon>
        <taxon>Phaseoleae</taxon>
        <taxon>Mucuna</taxon>
    </lineage>
</organism>
<keyword evidence="2" id="KW-1185">Reference proteome</keyword>
<accession>A0A371HN59</accession>
<evidence type="ECO:0000313" key="1">
    <source>
        <dbReference type="EMBL" id="RDY04236.1"/>
    </source>
</evidence>
<dbReference type="EMBL" id="QJKJ01002123">
    <property type="protein sequence ID" value="RDY04236.1"/>
    <property type="molecule type" value="Genomic_DNA"/>
</dbReference>
<protein>
    <recommendedName>
        <fullName evidence="3">Copia protein</fullName>
    </recommendedName>
</protein>
<proteinExistence type="predicted"/>
<name>A0A371HN59_MUCPR</name>
<comment type="caution">
    <text evidence="1">The sequence shown here is derived from an EMBL/GenBank/DDBJ whole genome shotgun (WGS) entry which is preliminary data.</text>
</comment>
<reference evidence="1" key="1">
    <citation type="submission" date="2018-05" db="EMBL/GenBank/DDBJ databases">
        <title>Draft genome of Mucuna pruriens seed.</title>
        <authorList>
            <person name="Nnadi N.E."/>
            <person name="Vos R."/>
            <person name="Hasami M.H."/>
            <person name="Devisetty U.K."/>
            <person name="Aguiy J.C."/>
        </authorList>
    </citation>
    <scope>NUCLEOTIDE SEQUENCE [LARGE SCALE GENOMIC DNA]</scope>
    <source>
        <strain evidence="1">JCA_2017</strain>
    </source>
</reference>
<evidence type="ECO:0000313" key="2">
    <source>
        <dbReference type="Proteomes" id="UP000257109"/>
    </source>
</evidence>
<dbReference type="Proteomes" id="UP000257109">
    <property type="component" value="Unassembled WGS sequence"/>
</dbReference>
<sequence>MLISRTSLKIEIEIKETLYDSSIHLNKIMKPILNKYTHNPNSDNWNALLRLLKYLKDTMD</sequence>
<feature type="non-terminal residue" evidence="1">
    <location>
        <position position="1"/>
    </location>
</feature>
<evidence type="ECO:0008006" key="3">
    <source>
        <dbReference type="Google" id="ProtNLM"/>
    </source>
</evidence>
<gene>
    <name evidence="1" type="ORF">CR513_12084</name>
</gene>
<dbReference type="AlphaFoldDB" id="A0A371HN59"/>